<dbReference type="Pfam" id="PF12838">
    <property type="entry name" value="Fer4_7"/>
    <property type="match status" value="1"/>
</dbReference>
<accession>A0ABU0B4E6</accession>
<dbReference type="PRINTS" id="PR00411">
    <property type="entry name" value="PNDRDTASEI"/>
</dbReference>
<dbReference type="EMBL" id="JAUSUX010000025">
    <property type="protein sequence ID" value="MDQ0287388.1"/>
    <property type="molecule type" value="Genomic_DNA"/>
</dbReference>
<dbReference type="EC" id="1.8.98.1" evidence="10"/>
<dbReference type="InterPro" id="IPR017896">
    <property type="entry name" value="4Fe4S_Fe-S-bd"/>
</dbReference>
<dbReference type="SUPFAM" id="SSF51905">
    <property type="entry name" value="FAD/NAD(P)-binding domain"/>
    <property type="match status" value="1"/>
</dbReference>
<dbReference type="Pfam" id="PF07992">
    <property type="entry name" value="Pyr_redox_2"/>
    <property type="match status" value="1"/>
</dbReference>
<evidence type="ECO:0000256" key="5">
    <source>
        <dbReference type="ARBA" id="ARBA00022827"/>
    </source>
</evidence>
<dbReference type="PROSITE" id="PS00198">
    <property type="entry name" value="4FE4S_FER_1"/>
    <property type="match status" value="1"/>
</dbReference>
<dbReference type="Gene3D" id="3.50.50.60">
    <property type="entry name" value="FAD/NAD(P)-binding domain"/>
    <property type="match status" value="2"/>
</dbReference>
<evidence type="ECO:0000256" key="6">
    <source>
        <dbReference type="ARBA" id="ARBA00023002"/>
    </source>
</evidence>
<dbReference type="Proteomes" id="UP001225644">
    <property type="component" value="Unassembled WGS sequence"/>
</dbReference>
<dbReference type="InterPro" id="IPR023753">
    <property type="entry name" value="FAD/NAD-binding_dom"/>
</dbReference>
<comment type="caution">
    <text evidence="10">The sequence shown here is derived from an EMBL/GenBank/DDBJ whole genome shotgun (WGS) entry which is preliminary data.</text>
</comment>
<evidence type="ECO:0000256" key="1">
    <source>
        <dbReference type="ARBA" id="ARBA00001974"/>
    </source>
</evidence>
<evidence type="ECO:0000313" key="11">
    <source>
        <dbReference type="Proteomes" id="UP001225644"/>
    </source>
</evidence>
<keyword evidence="8" id="KW-0411">Iron-sulfur</keyword>
<name>A0ABU0B4E6_9FIRM</name>
<evidence type="ECO:0000313" key="10">
    <source>
        <dbReference type="EMBL" id="MDQ0287388.1"/>
    </source>
</evidence>
<keyword evidence="6 10" id="KW-0560">Oxidoreductase</keyword>
<keyword evidence="5" id="KW-0274">FAD</keyword>
<evidence type="ECO:0000259" key="9">
    <source>
        <dbReference type="PROSITE" id="PS51379"/>
    </source>
</evidence>
<dbReference type="PANTHER" id="PTHR43498:SF1">
    <property type="entry name" value="COB--COM HETERODISULFIDE REDUCTASE IRON-SULFUR SUBUNIT A"/>
    <property type="match status" value="1"/>
</dbReference>
<proteinExistence type="inferred from homology"/>
<dbReference type="GO" id="GO:0051912">
    <property type="term" value="F:CoB--CoM heterodisulfide reductase activity"/>
    <property type="evidence" value="ECO:0007669"/>
    <property type="project" value="UniProtKB-EC"/>
</dbReference>
<evidence type="ECO:0000256" key="7">
    <source>
        <dbReference type="ARBA" id="ARBA00023004"/>
    </source>
</evidence>
<evidence type="ECO:0000256" key="4">
    <source>
        <dbReference type="ARBA" id="ARBA00022723"/>
    </source>
</evidence>
<dbReference type="RefSeq" id="WP_307403242.1">
    <property type="nucleotide sequence ID" value="NZ_JAUSUX010000025.1"/>
</dbReference>
<comment type="similarity">
    <text evidence="2">Belongs to the HdrA family.</text>
</comment>
<gene>
    <name evidence="10" type="ORF">J2Z49_002515</name>
</gene>
<reference evidence="10 11" key="1">
    <citation type="submission" date="2023-07" db="EMBL/GenBank/DDBJ databases">
        <title>Genomic Encyclopedia of Type Strains, Phase IV (KMG-IV): sequencing the most valuable type-strain genomes for metagenomic binning, comparative biology and taxonomic classification.</title>
        <authorList>
            <person name="Goeker M."/>
        </authorList>
    </citation>
    <scope>NUCLEOTIDE SEQUENCE [LARGE SCALE GENOMIC DNA]</scope>
    <source>
        <strain evidence="10 11">DSM 12396</strain>
    </source>
</reference>
<dbReference type="Gene3D" id="3.30.70.20">
    <property type="match status" value="1"/>
</dbReference>
<keyword evidence="4" id="KW-0479">Metal-binding</keyword>
<dbReference type="PANTHER" id="PTHR43498">
    <property type="entry name" value="FERREDOXIN:COB-COM HETERODISULFIDE REDUCTASE SUBUNIT A"/>
    <property type="match status" value="1"/>
</dbReference>
<evidence type="ECO:0000256" key="2">
    <source>
        <dbReference type="ARBA" id="ARBA00006561"/>
    </source>
</evidence>
<keyword evidence="5" id="KW-0285">Flavoprotein</keyword>
<feature type="domain" description="4Fe-4S ferredoxin-type" evidence="9">
    <location>
        <begin position="531"/>
        <end position="560"/>
    </location>
</feature>
<dbReference type="InterPro" id="IPR017900">
    <property type="entry name" value="4Fe4S_Fe_S_CS"/>
</dbReference>
<dbReference type="SUPFAM" id="SSF54862">
    <property type="entry name" value="4Fe-4S ferredoxins"/>
    <property type="match status" value="1"/>
</dbReference>
<feature type="domain" description="4Fe-4S ferredoxin-type" evidence="9">
    <location>
        <begin position="498"/>
        <end position="527"/>
    </location>
</feature>
<keyword evidence="7" id="KW-0408">Iron</keyword>
<dbReference type="InterPro" id="IPR036188">
    <property type="entry name" value="FAD/NAD-bd_sf"/>
</dbReference>
<dbReference type="InterPro" id="IPR039650">
    <property type="entry name" value="HdrA-like"/>
</dbReference>
<keyword evidence="11" id="KW-1185">Reference proteome</keyword>
<evidence type="ECO:0000256" key="3">
    <source>
        <dbReference type="ARBA" id="ARBA00022485"/>
    </source>
</evidence>
<dbReference type="PROSITE" id="PS51379">
    <property type="entry name" value="4FE4S_FER_2"/>
    <property type="match status" value="2"/>
</dbReference>
<sequence>MSDRRIGVYICHCGGNISDYVDVDRVVKAVCDEPGVVVARTAVFTCSDAAQQEIIQDIKEQNLDGLVVASCSPKLHLYTFRDVARRAGLNPYQYTQVNIREQCSWAHTGDREGATEKAIRLVRAGIARTNLTEPLQPVKIDTVPGVLIIGAGIAGLRAAIGLADIGICVYLVERAPVVGGWVARFGKMYPHGKKGRELIDQLLDEVKKRESITLFTNAEVVEKSGSMGDFHVRIRIKEPAESDIGVRVGAIIVATGFDPYQPREGEYGYGLEGVMTLAAFQELLDNSGGRLVYNGREIKDVVYIYCVGSRQGTDMENANRYCSRYCCNATVHAANLAFEKNPEIHQFHLFRDMRTYGRFELLYREALKRGATFLKFDASEPPRVEQGGNGKLKVTVKDLLTSGEEFEIRADVVVLATGMVPKKNGKLVDILKLPVGRDGFFNEIHPKLRPVETVVDGVFICGACQGPKNSSESVASALAAVAQSASILKKGYVELEPLIAAVDPQLCTWCGVCAQACPYSAIEQEQYRGREVARVNEAVCKGCGGCVPTCSRDALNLRGYTGAQIKSMIDALVKEIC</sequence>
<protein>
    <submittedName>
        <fullName evidence="10">Heterodisulfide reductase subunit A</fullName>
        <ecNumber evidence="10">1.8.98.1</ecNumber>
    </submittedName>
</protein>
<comment type="cofactor">
    <cofactor evidence="1">
        <name>FAD</name>
        <dbReference type="ChEBI" id="CHEBI:57692"/>
    </cofactor>
</comment>
<evidence type="ECO:0000256" key="8">
    <source>
        <dbReference type="ARBA" id="ARBA00023014"/>
    </source>
</evidence>
<keyword evidence="3" id="KW-0004">4Fe-4S</keyword>
<organism evidence="10 11">
    <name type="scientific">Desulfofundulus luciae</name>
    <dbReference type="NCBI Taxonomy" id="74702"/>
    <lineage>
        <taxon>Bacteria</taxon>
        <taxon>Bacillati</taxon>
        <taxon>Bacillota</taxon>
        <taxon>Clostridia</taxon>
        <taxon>Eubacteriales</taxon>
        <taxon>Peptococcaceae</taxon>
        <taxon>Desulfofundulus</taxon>
    </lineage>
</organism>
<dbReference type="PRINTS" id="PR00368">
    <property type="entry name" value="FADPNR"/>
</dbReference>